<comment type="similarity">
    <text evidence="5">Belongs to the calcineurin regulatory subunit family.</text>
</comment>
<feature type="domain" description="EF-hand" evidence="7">
    <location>
        <begin position="191"/>
        <end position="226"/>
    </location>
</feature>
<dbReference type="PROSITE" id="PS00018">
    <property type="entry name" value="EF_HAND_1"/>
    <property type="match status" value="3"/>
</dbReference>
<keyword evidence="1" id="KW-0479">Metal-binding</keyword>
<evidence type="ECO:0000256" key="3">
    <source>
        <dbReference type="ARBA" id="ARBA00022837"/>
    </source>
</evidence>
<organism evidence="8 9">
    <name type="scientific">Anas zonorhyncha</name>
    <name type="common">Eastern spot-billed duck</name>
    <dbReference type="NCBI Taxonomy" id="75864"/>
    <lineage>
        <taxon>Eukaryota</taxon>
        <taxon>Metazoa</taxon>
        <taxon>Chordata</taxon>
        <taxon>Craniata</taxon>
        <taxon>Vertebrata</taxon>
        <taxon>Euteleostomi</taxon>
        <taxon>Archelosauria</taxon>
        <taxon>Archosauria</taxon>
        <taxon>Dinosauria</taxon>
        <taxon>Saurischia</taxon>
        <taxon>Theropoda</taxon>
        <taxon>Coelurosauria</taxon>
        <taxon>Aves</taxon>
        <taxon>Neognathae</taxon>
        <taxon>Galloanserae</taxon>
        <taxon>Anseriformes</taxon>
        <taxon>Anatidae</taxon>
        <taxon>Anatinae</taxon>
        <taxon>Anas</taxon>
    </lineage>
</organism>
<accession>A0A8B9ZYH6</accession>
<dbReference type="InterPro" id="IPR018247">
    <property type="entry name" value="EF_Hand_1_Ca_BS"/>
</dbReference>
<reference evidence="8" key="1">
    <citation type="submission" date="2025-08" db="UniProtKB">
        <authorList>
            <consortium name="Ensembl"/>
        </authorList>
    </citation>
    <scope>IDENTIFICATION</scope>
</reference>
<dbReference type="Ensembl" id="ENSAZOT00000027339.1">
    <property type="protein sequence ID" value="ENSAZOP00000025492.1"/>
    <property type="gene ID" value="ENSAZOG00000016324.1"/>
</dbReference>
<evidence type="ECO:0000256" key="6">
    <source>
        <dbReference type="SAM" id="MobiDB-lite"/>
    </source>
</evidence>
<feature type="domain" description="EF-hand" evidence="7">
    <location>
        <begin position="228"/>
        <end position="263"/>
    </location>
</feature>
<dbReference type="GO" id="GO:0005509">
    <property type="term" value="F:calcium ion binding"/>
    <property type="evidence" value="ECO:0007669"/>
    <property type="project" value="InterPro"/>
</dbReference>
<keyword evidence="9" id="KW-1185">Reference proteome</keyword>
<reference evidence="8" key="2">
    <citation type="submission" date="2025-09" db="UniProtKB">
        <authorList>
            <consortium name="Ensembl"/>
        </authorList>
    </citation>
    <scope>IDENTIFICATION</scope>
</reference>
<keyword evidence="3" id="KW-0106">Calcium</keyword>
<feature type="compositionally biased region" description="Basic and acidic residues" evidence="6">
    <location>
        <begin position="134"/>
        <end position="144"/>
    </location>
</feature>
<feature type="domain" description="EF-hand" evidence="7">
    <location>
        <begin position="269"/>
        <end position="304"/>
    </location>
</feature>
<evidence type="ECO:0000313" key="9">
    <source>
        <dbReference type="Proteomes" id="UP000694549"/>
    </source>
</evidence>
<evidence type="ECO:0000256" key="1">
    <source>
        <dbReference type="ARBA" id="ARBA00022723"/>
    </source>
</evidence>
<evidence type="ECO:0000256" key="4">
    <source>
        <dbReference type="ARBA" id="ARBA00023754"/>
    </source>
</evidence>
<dbReference type="FunFam" id="1.10.238.10:FF:000047">
    <property type="entry name" value="Calcineurin subunit B type 1"/>
    <property type="match status" value="1"/>
</dbReference>
<feature type="region of interest" description="Disordered" evidence="6">
    <location>
        <begin position="24"/>
        <end position="158"/>
    </location>
</feature>
<dbReference type="SMART" id="SM00054">
    <property type="entry name" value="EFh"/>
    <property type="match status" value="4"/>
</dbReference>
<sequence>MRVYIGNRYILFYLIYFICGEGRTQRSASPPSQPGRHFVLPSRRGRHVGAPPRSPFPAPRRGARMWEAPPPPPSLSAARPRPRSPSSPLPSPLRSAPLPAPPPLQVSASRCRSEGAAGAGSGPGGDAEQADSEAGARRIRDRGGGKQRLTPSRRHVDADEIKRLGKRFKKLDLDNSGSLSVEEFMSLPELQQNPLVQRVIDIFDTDGNGEVDFKEFIEGVSQFSVKGDKEQKLRFAFRIYDMDKDGYISNGELFQVLKMMVGNNLKDTQLQQIVDKTIINADKDGDGRISFEEFCAVVGGLDIHKKMVVDV</sequence>
<dbReference type="InterPro" id="IPR011992">
    <property type="entry name" value="EF-hand-dom_pair"/>
</dbReference>
<evidence type="ECO:0000256" key="5">
    <source>
        <dbReference type="ARBA" id="ARBA00023774"/>
    </source>
</evidence>
<dbReference type="SUPFAM" id="SSF47473">
    <property type="entry name" value="EF-hand"/>
    <property type="match status" value="1"/>
</dbReference>
<dbReference type="PROSITE" id="PS50222">
    <property type="entry name" value="EF_HAND_2"/>
    <property type="match status" value="3"/>
</dbReference>
<evidence type="ECO:0000313" key="8">
    <source>
        <dbReference type="Ensembl" id="ENSAZOP00000025492.1"/>
    </source>
</evidence>
<dbReference type="CDD" id="cd00051">
    <property type="entry name" value="EFh"/>
    <property type="match status" value="1"/>
</dbReference>
<feature type="compositionally biased region" description="Low complexity" evidence="6">
    <location>
        <begin position="107"/>
        <end position="116"/>
    </location>
</feature>
<comment type="function">
    <text evidence="4">Regulatory subunit of calcineurin, a calcium-dependent, calmodulin stimulated protein phosphatase. Confers calcium sensitivity.</text>
</comment>
<dbReference type="PANTHER" id="PTHR45942">
    <property type="entry name" value="PROTEIN PHOSPATASE 3 REGULATORY SUBUNIT B ALPHA ISOFORM TYPE 1"/>
    <property type="match status" value="1"/>
</dbReference>
<name>A0A8B9ZYH6_9AVES</name>
<dbReference type="AlphaFoldDB" id="A0A8B9ZYH6"/>
<evidence type="ECO:0000259" key="7">
    <source>
        <dbReference type="PROSITE" id="PS50222"/>
    </source>
</evidence>
<dbReference type="PRINTS" id="PR01697">
    <property type="entry name" value="PARVALBUMIN"/>
</dbReference>
<dbReference type="InterPro" id="IPR002048">
    <property type="entry name" value="EF_hand_dom"/>
</dbReference>
<dbReference type="Proteomes" id="UP000694549">
    <property type="component" value="Unplaced"/>
</dbReference>
<protein>
    <recommendedName>
        <fullName evidence="7">EF-hand domain-containing protein</fullName>
    </recommendedName>
</protein>
<keyword evidence="2" id="KW-0677">Repeat</keyword>
<dbReference type="Pfam" id="PF13499">
    <property type="entry name" value="EF-hand_7"/>
    <property type="match status" value="2"/>
</dbReference>
<proteinExistence type="inferred from homology"/>
<evidence type="ECO:0000256" key="2">
    <source>
        <dbReference type="ARBA" id="ARBA00022737"/>
    </source>
</evidence>
<dbReference type="Gene3D" id="1.10.238.10">
    <property type="entry name" value="EF-hand"/>
    <property type="match status" value="1"/>
</dbReference>